<evidence type="ECO:0000256" key="5">
    <source>
        <dbReference type="SAM" id="Phobius"/>
    </source>
</evidence>
<evidence type="ECO:0000256" key="1">
    <source>
        <dbReference type="ARBA" id="ARBA00004141"/>
    </source>
</evidence>
<evidence type="ECO:0000259" key="6">
    <source>
        <dbReference type="PROSITE" id="PS50850"/>
    </source>
</evidence>
<protein>
    <recommendedName>
        <fullName evidence="6">Major facilitator superfamily (MFS) profile domain-containing protein</fullName>
    </recommendedName>
</protein>
<dbReference type="AlphaFoldDB" id="A0AAN8EMM8"/>
<feature type="transmembrane region" description="Helical" evidence="5">
    <location>
        <begin position="248"/>
        <end position="267"/>
    </location>
</feature>
<dbReference type="InterPro" id="IPR011701">
    <property type="entry name" value="MFS"/>
</dbReference>
<feature type="transmembrane region" description="Helical" evidence="5">
    <location>
        <begin position="204"/>
        <end position="228"/>
    </location>
</feature>
<feature type="transmembrane region" description="Helical" evidence="5">
    <location>
        <begin position="467"/>
        <end position="491"/>
    </location>
</feature>
<feature type="transmembrane region" description="Helical" evidence="5">
    <location>
        <begin position="90"/>
        <end position="108"/>
    </location>
</feature>
<feature type="transmembrane region" description="Helical" evidence="5">
    <location>
        <begin position="434"/>
        <end position="460"/>
    </location>
</feature>
<dbReference type="PROSITE" id="PS50850">
    <property type="entry name" value="MFS"/>
    <property type="match status" value="1"/>
</dbReference>
<evidence type="ECO:0000256" key="4">
    <source>
        <dbReference type="ARBA" id="ARBA00023136"/>
    </source>
</evidence>
<proteinExistence type="predicted"/>
<feature type="domain" description="Major facilitator superfamily (MFS) profile" evidence="6">
    <location>
        <begin position="55"/>
        <end position="565"/>
    </location>
</feature>
<dbReference type="SUPFAM" id="SSF103473">
    <property type="entry name" value="MFS general substrate transporter"/>
    <property type="match status" value="1"/>
</dbReference>
<feature type="transmembrane region" description="Helical" evidence="5">
    <location>
        <begin position="397"/>
        <end position="422"/>
    </location>
</feature>
<dbReference type="Proteomes" id="UP001316803">
    <property type="component" value="Unassembled WGS sequence"/>
</dbReference>
<feature type="transmembrane region" description="Helical" evidence="5">
    <location>
        <begin position="52"/>
        <end position="78"/>
    </location>
</feature>
<dbReference type="Gene3D" id="1.20.1250.20">
    <property type="entry name" value="MFS general substrate transporter like domains"/>
    <property type="match status" value="2"/>
</dbReference>
<feature type="transmembrane region" description="Helical" evidence="5">
    <location>
        <begin position="355"/>
        <end position="376"/>
    </location>
</feature>
<dbReference type="InterPro" id="IPR020846">
    <property type="entry name" value="MFS_dom"/>
</dbReference>
<feature type="transmembrane region" description="Helical" evidence="5">
    <location>
        <begin position="145"/>
        <end position="166"/>
    </location>
</feature>
<keyword evidence="3 5" id="KW-1133">Transmembrane helix</keyword>
<feature type="transmembrane region" description="Helical" evidence="5">
    <location>
        <begin position="318"/>
        <end position="343"/>
    </location>
</feature>
<keyword evidence="4 5" id="KW-0472">Membrane</keyword>
<evidence type="ECO:0000313" key="7">
    <source>
        <dbReference type="EMBL" id="KAK5957070.1"/>
    </source>
</evidence>
<gene>
    <name evidence="7" type="ORF">OHC33_001439</name>
</gene>
<evidence type="ECO:0000256" key="3">
    <source>
        <dbReference type="ARBA" id="ARBA00022989"/>
    </source>
</evidence>
<dbReference type="PANTHER" id="PTHR23501">
    <property type="entry name" value="MAJOR FACILITATOR SUPERFAMILY"/>
    <property type="match status" value="1"/>
</dbReference>
<feature type="transmembrane region" description="Helical" evidence="5">
    <location>
        <begin position="120"/>
        <end position="139"/>
    </location>
</feature>
<dbReference type="PANTHER" id="PTHR23501:SF198">
    <property type="entry name" value="AZOLE RESISTANCE PROTEIN 1-RELATED"/>
    <property type="match status" value="1"/>
</dbReference>
<dbReference type="Pfam" id="PF07690">
    <property type="entry name" value="MFS_1"/>
    <property type="match status" value="1"/>
</dbReference>
<comment type="caution">
    <text evidence="7">The sequence shown here is derived from an EMBL/GenBank/DDBJ whole genome shotgun (WGS) entry which is preliminary data.</text>
</comment>
<feature type="transmembrane region" description="Helical" evidence="5">
    <location>
        <begin position="178"/>
        <end position="198"/>
    </location>
</feature>
<dbReference type="InterPro" id="IPR036259">
    <property type="entry name" value="MFS_trans_sf"/>
</dbReference>
<dbReference type="GO" id="GO:0022857">
    <property type="term" value="F:transmembrane transporter activity"/>
    <property type="evidence" value="ECO:0007669"/>
    <property type="project" value="InterPro"/>
</dbReference>
<evidence type="ECO:0000313" key="8">
    <source>
        <dbReference type="Proteomes" id="UP001316803"/>
    </source>
</evidence>
<keyword evidence="8" id="KW-1185">Reference proteome</keyword>
<comment type="subcellular location">
    <subcellularLocation>
        <location evidence="1">Membrane</location>
        <topology evidence="1">Multi-pass membrane protein</topology>
    </subcellularLocation>
</comment>
<sequence length="570" mass="60119">MASLNTDQRNESRVNTEPDAASIIAGQPSAELHVDDNSPPAGDIEYPTGAKVWLAIAAMYTAIFLNGLDLTIVAVAVPSLTDHFGTVHDIGWYSAAYGLMASAFIPFFGKACTIFAPKSIVLVGMTIFTLGSIICTFSYTSNMFIVGRATAGLGISGVGSGIITLITRLFPSHKRSLWLGLGNSSQTIGLCCAPLIGGALIDRFSWRACFGINIPLCPMAIAFMAYCITDPFQNADPNLPFREKLKRLDLLGTVVVIPAITCLLIGLQWGGIKYGWRDARIIAVFVMFAVLGVAFGYSQYRLGERATVPLRILKQRSILAAMWFAACCNGVLAITEAYISIYWQGVRGETPTTSGLLGVSLIIGLSVGCVVAGFGTPLIGYYTRKFSPFLAVVRHHILTGLFSTAAFMIGTSIMAPIASGLLTTINLEESKVKVVALLGFLGFAVGIGLSVPTQAVAAVLSPKEVSLGAALTGFAGGLGSALFISAAATLFQGRLTKEISQAAPGANATAVSDAGLSDIRGLIGQDRLGEVLSGYNRATVETLYMPLALAVLTVIGSGAMEWRSVKKKRD</sequence>
<accession>A0AAN8EMM8</accession>
<reference evidence="7 8" key="1">
    <citation type="submission" date="2022-12" db="EMBL/GenBank/DDBJ databases">
        <title>Genomic features and morphological characterization of a novel Knufia sp. strain isolated from spacecraft assembly facility.</title>
        <authorList>
            <person name="Teixeira M."/>
            <person name="Chander A.M."/>
            <person name="Stajich J.E."/>
            <person name="Venkateswaran K."/>
        </authorList>
    </citation>
    <scope>NUCLEOTIDE SEQUENCE [LARGE SCALE GENOMIC DNA]</scope>
    <source>
        <strain evidence="7 8">FJI-L2-BK-P2</strain>
    </source>
</reference>
<feature type="transmembrane region" description="Helical" evidence="5">
    <location>
        <begin position="279"/>
        <end position="297"/>
    </location>
</feature>
<organism evidence="7 8">
    <name type="scientific">Knufia fluminis</name>
    <dbReference type="NCBI Taxonomy" id="191047"/>
    <lineage>
        <taxon>Eukaryota</taxon>
        <taxon>Fungi</taxon>
        <taxon>Dikarya</taxon>
        <taxon>Ascomycota</taxon>
        <taxon>Pezizomycotina</taxon>
        <taxon>Eurotiomycetes</taxon>
        <taxon>Chaetothyriomycetidae</taxon>
        <taxon>Chaetothyriales</taxon>
        <taxon>Trichomeriaceae</taxon>
        <taxon>Knufia</taxon>
    </lineage>
</organism>
<keyword evidence="2 5" id="KW-0812">Transmembrane</keyword>
<name>A0AAN8EMM8_9EURO</name>
<dbReference type="EMBL" id="JAKLMC020000003">
    <property type="protein sequence ID" value="KAK5957070.1"/>
    <property type="molecule type" value="Genomic_DNA"/>
</dbReference>
<evidence type="ECO:0000256" key="2">
    <source>
        <dbReference type="ARBA" id="ARBA00022692"/>
    </source>
</evidence>
<feature type="transmembrane region" description="Helical" evidence="5">
    <location>
        <begin position="543"/>
        <end position="562"/>
    </location>
</feature>
<dbReference type="GO" id="GO:0005886">
    <property type="term" value="C:plasma membrane"/>
    <property type="evidence" value="ECO:0007669"/>
    <property type="project" value="TreeGrafter"/>
</dbReference>